<sequence>MIKKVMKLGVLTSLAAFSFIGSKAQTTTPTNNGGVYIRGGYNLSNISTSNDGSVNDSRALSTFHAGVIADLPVAPILSVQTGLLLNGQGSKANWYLDDDNKSDNYVKTKFNPLYLQLPVNAVVKLPVSESTKFIVGAGPYIQMGIGGKSKIESSFAGVKSSSSENIKFNNDDPTTGDQEGARYDRLKRFDAGINALAGFEIDRFMITANYGLGLTKINSTQTDNDNNDKNKFRTFSVGVGFRL</sequence>
<evidence type="ECO:0000256" key="1">
    <source>
        <dbReference type="SAM" id="SignalP"/>
    </source>
</evidence>
<dbReference type="InterPro" id="IPR025665">
    <property type="entry name" value="Beta-barrel_OMP_2"/>
</dbReference>
<dbReference type="AlphaFoldDB" id="A0A1I5WZA7"/>
<keyword evidence="1" id="KW-0732">Signal</keyword>
<dbReference type="RefSeq" id="WP_090659009.1">
    <property type="nucleotide sequence ID" value="NZ_FOXQ01000007.1"/>
</dbReference>
<evidence type="ECO:0000313" key="3">
    <source>
        <dbReference type="EMBL" id="SFQ24988.1"/>
    </source>
</evidence>
<organism evidence="3 4">
    <name type="scientific">Parafilimonas terrae</name>
    <dbReference type="NCBI Taxonomy" id="1465490"/>
    <lineage>
        <taxon>Bacteria</taxon>
        <taxon>Pseudomonadati</taxon>
        <taxon>Bacteroidota</taxon>
        <taxon>Chitinophagia</taxon>
        <taxon>Chitinophagales</taxon>
        <taxon>Chitinophagaceae</taxon>
        <taxon>Parafilimonas</taxon>
    </lineage>
</organism>
<feature type="signal peptide" evidence="1">
    <location>
        <begin position="1"/>
        <end position="24"/>
    </location>
</feature>
<dbReference type="OrthoDB" id="1150878at2"/>
<name>A0A1I5WZA7_9BACT</name>
<dbReference type="STRING" id="1465490.SAMN05444277_10797"/>
<reference evidence="3 4" key="1">
    <citation type="submission" date="2016-10" db="EMBL/GenBank/DDBJ databases">
        <authorList>
            <person name="de Groot N.N."/>
        </authorList>
    </citation>
    <scope>NUCLEOTIDE SEQUENCE [LARGE SCALE GENOMIC DNA]</scope>
    <source>
        <strain evidence="3 4">DSM 28286</strain>
    </source>
</reference>
<accession>A0A1I5WZA7</accession>
<gene>
    <name evidence="3" type="ORF">SAMN05444277_10797</name>
</gene>
<evidence type="ECO:0000259" key="2">
    <source>
        <dbReference type="Pfam" id="PF13568"/>
    </source>
</evidence>
<dbReference type="EMBL" id="FOXQ01000007">
    <property type="protein sequence ID" value="SFQ24988.1"/>
    <property type="molecule type" value="Genomic_DNA"/>
</dbReference>
<feature type="domain" description="Outer membrane protein beta-barrel" evidence="2">
    <location>
        <begin position="33"/>
        <end position="217"/>
    </location>
</feature>
<dbReference type="Proteomes" id="UP000199031">
    <property type="component" value="Unassembled WGS sequence"/>
</dbReference>
<proteinExistence type="predicted"/>
<evidence type="ECO:0000313" key="4">
    <source>
        <dbReference type="Proteomes" id="UP000199031"/>
    </source>
</evidence>
<protein>
    <submittedName>
        <fullName evidence="3">Outer membrane protein beta-barrel domain-containing protein</fullName>
    </submittedName>
</protein>
<keyword evidence="4" id="KW-1185">Reference proteome</keyword>
<feature type="chain" id="PRO_5011607457" evidence="1">
    <location>
        <begin position="25"/>
        <end position="243"/>
    </location>
</feature>
<dbReference type="Pfam" id="PF13568">
    <property type="entry name" value="OMP_b-brl_2"/>
    <property type="match status" value="1"/>
</dbReference>